<keyword evidence="4 7" id="KW-0812">Transmembrane</keyword>
<reference evidence="9" key="1">
    <citation type="submission" date="2018-05" db="EMBL/GenBank/DDBJ databases">
        <authorList>
            <person name="Lanie J.A."/>
            <person name="Ng W.-L."/>
            <person name="Kazmierczak K.M."/>
            <person name="Andrzejewski T.M."/>
            <person name="Davidsen T.M."/>
            <person name="Wayne K.J."/>
            <person name="Tettelin H."/>
            <person name="Glass J.I."/>
            <person name="Rusch D."/>
            <person name="Podicherti R."/>
            <person name="Tsui H.-C.T."/>
            <person name="Winkler M.E."/>
        </authorList>
    </citation>
    <scope>NUCLEOTIDE SEQUENCE</scope>
</reference>
<evidence type="ECO:0000256" key="3">
    <source>
        <dbReference type="ARBA" id="ARBA00022475"/>
    </source>
</evidence>
<evidence type="ECO:0000256" key="6">
    <source>
        <dbReference type="ARBA" id="ARBA00023136"/>
    </source>
</evidence>
<evidence type="ECO:0000256" key="5">
    <source>
        <dbReference type="ARBA" id="ARBA00022989"/>
    </source>
</evidence>
<accession>A0A381YDC3</accession>
<organism evidence="9">
    <name type="scientific">marine metagenome</name>
    <dbReference type="NCBI Taxonomy" id="408172"/>
    <lineage>
        <taxon>unclassified sequences</taxon>
        <taxon>metagenomes</taxon>
        <taxon>ecological metagenomes</taxon>
    </lineage>
</organism>
<dbReference type="PANTHER" id="PTHR30012">
    <property type="entry name" value="GENERAL SECRETION PATHWAY PROTEIN"/>
    <property type="match status" value="1"/>
</dbReference>
<dbReference type="Pfam" id="PF00482">
    <property type="entry name" value="T2SSF"/>
    <property type="match status" value="1"/>
</dbReference>
<comment type="similarity">
    <text evidence="2">Belongs to the GSP F family.</text>
</comment>
<sequence length="335" mass="36947">MNTEELAFINRQLAGMLKSGIPLEAGLKKMTESMSSGRLKDQLGQLGDRLEKGQAVEQAVEGLDLPDIYKRLLVLGQESQSMPKVLSCVADYYERIGNLVTRLRGLAIYPMLILVCGLLVAGLMAFLLSMLKKDVGILTFGGVSDLQSPMTRFFRSSWSSIFPMGVFAVGLLFYAIVLRSQKMRRYFSWKIPMLRDAALAQYAGLAEALLTSGARLPEVIGMVRKLESGSAMETDLAQIEQNLAEGHAGYDSASRGCRTIPDFFNWIVAQTGEDITAGFGHARTIYTSRAESKMQAFLYCFLPINILVIGLLLLVFFIPTISFAADLIRMIENLG</sequence>
<evidence type="ECO:0000256" key="2">
    <source>
        <dbReference type="ARBA" id="ARBA00005745"/>
    </source>
</evidence>
<dbReference type="InterPro" id="IPR042094">
    <property type="entry name" value="T2SS_GspF_sf"/>
</dbReference>
<dbReference type="PANTHER" id="PTHR30012:SF0">
    <property type="entry name" value="TYPE II SECRETION SYSTEM PROTEIN F-RELATED"/>
    <property type="match status" value="1"/>
</dbReference>
<name>A0A381YDC3_9ZZZZ</name>
<feature type="transmembrane region" description="Helical" evidence="7">
    <location>
        <begin position="158"/>
        <end position="178"/>
    </location>
</feature>
<keyword evidence="5 7" id="KW-1133">Transmembrane helix</keyword>
<evidence type="ECO:0000256" key="1">
    <source>
        <dbReference type="ARBA" id="ARBA00004651"/>
    </source>
</evidence>
<protein>
    <recommendedName>
        <fullName evidence="8">Type II secretion system protein GspF domain-containing protein</fullName>
    </recommendedName>
</protein>
<feature type="domain" description="Type II secretion system protein GspF" evidence="8">
    <location>
        <begin position="11"/>
        <end position="128"/>
    </location>
</feature>
<evidence type="ECO:0000313" key="9">
    <source>
        <dbReference type="EMBL" id="SVA75069.1"/>
    </source>
</evidence>
<dbReference type="EMBL" id="UINC01017974">
    <property type="protein sequence ID" value="SVA75069.1"/>
    <property type="molecule type" value="Genomic_DNA"/>
</dbReference>
<keyword evidence="6 7" id="KW-0472">Membrane</keyword>
<proteinExistence type="inferred from homology"/>
<dbReference type="GO" id="GO:0005886">
    <property type="term" value="C:plasma membrane"/>
    <property type="evidence" value="ECO:0007669"/>
    <property type="project" value="UniProtKB-SubCell"/>
</dbReference>
<dbReference type="InterPro" id="IPR018076">
    <property type="entry name" value="T2SS_GspF_dom"/>
</dbReference>
<dbReference type="Gene3D" id="1.20.81.30">
    <property type="entry name" value="Type II secretion system (T2SS), domain F"/>
    <property type="match status" value="1"/>
</dbReference>
<feature type="transmembrane region" description="Helical" evidence="7">
    <location>
        <begin position="296"/>
        <end position="325"/>
    </location>
</feature>
<comment type="subcellular location">
    <subcellularLocation>
        <location evidence="1">Cell membrane</location>
        <topology evidence="1">Multi-pass membrane protein</topology>
    </subcellularLocation>
</comment>
<gene>
    <name evidence="9" type="ORF">METZ01_LOCUS127923</name>
</gene>
<keyword evidence="3" id="KW-1003">Cell membrane</keyword>
<evidence type="ECO:0000259" key="8">
    <source>
        <dbReference type="Pfam" id="PF00482"/>
    </source>
</evidence>
<dbReference type="AlphaFoldDB" id="A0A381YDC3"/>
<evidence type="ECO:0000256" key="4">
    <source>
        <dbReference type="ARBA" id="ARBA00022692"/>
    </source>
</evidence>
<feature type="transmembrane region" description="Helical" evidence="7">
    <location>
        <begin position="106"/>
        <end position="128"/>
    </location>
</feature>
<dbReference type="InterPro" id="IPR003004">
    <property type="entry name" value="GspF/PilC"/>
</dbReference>
<evidence type="ECO:0000256" key="7">
    <source>
        <dbReference type="SAM" id="Phobius"/>
    </source>
</evidence>